<dbReference type="InterPro" id="IPR025946">
    <property type="entry name" value="CABIT_dom"/>
</dbReference>
<keyword evidence="6" id="KW-1185">Reference proteome</keyword>
<evidence type="ECO:0000256" key="2">
    <source>
        <dbReference type="ARBA" id="ARBA00022553"/>
    </source>
</evidence>
<dbReference type="PANTHER" id="PTHR14454">
    <property type="entry name" value="GRB2-ASSOCIATED AND REGULATOR OF MAPK PROTEIN FAMILY MEMBER"/>
    <property type="match status" value="1"/>
</dbReference>
<dbReference type="Gene3D" id="1.10.150.50">
    <property type="entry name" value="Transcription Factor, Ets-1"/>
    <property type="match status" value="1"/>
</dbReference>
<feature type="region of interest" description="Disordered" evidence="3">
    <location>
        <begin position="1"/>
        <end position="28"/>
    </location>
</feature>
<comment type="similarity">
    <text evidence="1">Belongs to the GAREM family.</text>
</comment>
<dbReference type="AlphaFoldDB" id="A0A8W8IA98"/>
<dbReference type="OrthoDB" id="6077228at2759"/>
<feature type="compositionally biased region" description="Basic and acidic residues" evidence="3">
    <location>
        <begin position="1"/>
        <end position="16"/>
    </location>
</feature>
<keyword evidence="2" id="KW-0597">Phosphoprotein</keyword>
<evidence type="ECO:0000256" key="1">
    <source>
        <dbReference type="ARBA" id="ARBA00006392"/>
    </source>
</evidence>
<dbReference type="Proteomes" id="UP000005408">
    <property type="component" value="Unassembled WGS sequence"/>
</dbReference>
<dbReference type="InterPro" id="IPR013761">
    <property type="entry name" value="SAM/pointed_sf"/>
</dbReference>
<dbReference type="EnsemblMetazoa" id="G131.3">
    <property type="protein sequence ID" value="G131.3:cds"/>
    <property type="gene ID" value="G131"/>
</dbReference>
<feature type="compositionally biased region" description="Basic and acidic residues" evidence="3">
    <location>
        <begin position="428"/>
        <end position="441"/>
    </location>
</feature>
<accession>A0A8W8IA98</accession>
<dbReference type="InterPro" id="IPR052281">
    <property type="entry name" value="GAREM"/>
</dbReference>
<dbReference type="EnsemblMetazoa" id="G131.5">
    <property type="protein sequence ID" value="G131.5:cds"/>
    <property type="gene ID" value="G131"/>
</dbReference>
<dbReference type="PANTHER" id="PTHR14454:SF11">
    <property type="entry name" value="SERRANO, ISOFORM F"/>
    <property type="match status" value="1"/>
</dbReference>
<evidence type="ECO:0000313" key="5">
    <source>
        <dbReference type="EnsemblMetazoa" id="G131.4:cds"/>
    </source>
</evidence>
<feature type="region of interest" description="Disordered" evidence="3">
    <location>
        <begin position="522"/>
        <end position="550"/>
    </location>
</feature>
<sequence length="818" mass="93829">MVTGGKLRERKTDRCSGGRMDPQGALPRPKKVFKWEDKPRLLREILSTGHLPFVAKYHEGDLTKYIKTWRRPVIDGEDSILHFVDTKTHQMVVCKKMVWDRKSGEYVAANKRSEIRSSVRGWFEVLPEDGRPVEYFDSIQAIANLKPRRFLVRTSIVGYQLSVDGGVSSWVPLEVSPGQVLTTGIVYMDQKKSKSNVKNFFKKIIKPSKHSQKDQELKYLQCFDSSAREVMIPLIMTGVFSPVADLTNNDFDSVYELQDLVASFSLPVRAQLIHADPDSDVLPSGQIMIEGMREEVTIVAGMYPVHEDSEIVEIPVNAKLYFRKDVSKGHAKHKKEQIVTDTEERIYENSKPSELDVELPVRIKTGKKSKGPGILDKLSLRSKGKKERASLKQLQEEGVFSSRLTKSDVNLDAYMQDDEEDAANEIKLSQEENVESKKPDYADDSDPVYRPSQPYQQEETIYQGRNLPPIPKSPEEREPLYEELPVAPRPPGGEYSRSYKHHTHDDDYMSPAQVRREKERNALHGKPPIAPRNSMKNRESGYKSPGEDPLDFDKLFPFTDDGRVTQLGKQELENADYQYHTTANAHTRDRRMRADEYKMDADPFNSLTRMRSRSHKNLLMDANATVRSHNMRHFNHLMNVFNFDDMNPRNEQADPVLPQESIPGREFSHRLSLFEPAPYDRRSLYAMSEPGSKRYQRSMSTNGINEVLSHTRKEDSVLSGDYGYHGDSEYSYAEYGDDLDDGWRPPTDLSNLSVQEVSRSLRYIGMKDRVVKRLANEQIDGQLLCSLDKNLLREGFPELNALDVKKIVDFIDGWRPKK</sequence>
<dbReference type="SUPFAM" id="SSF47769">
    <property type="entry name" value="SAM/Pointed domain"/>
    <property type="match status" value="1"/>
</dbReference>
<proteinExistence type="inferred from homology"/>
<dbReference type="EnsemblMetazoa" id="G131.4">
    <property type="protein sequence ID" value="G131.4:cds"/>
    <property type="gene ID" value="G131"/>
</dbReference>
<dbReference type="OMA" id="PASFKGW"/>
<dbReference type="EnsemblMetazoa" id="G131.6">
    <property type="protein sequence ID" value="G131.6:cds"/>
    <property type="gene ID" value="G131"/>
</dbReference>
<feature type="region of interest" description="Disordered" evidence="3">
    <location>
        <begin position="425"/>
        <end position="506"/>
    </location>
</feature>
<evidence type="ECO:0000313" key="6">
    <source>
        <dbReference type="Proteomes" id="UP000005408"/>
    </source>
</evidence>
<evidence type="ECO:0000259" key="4">
    <source>
        <dbReference type="Pfam" id="PF12736"/>
    </source>
</evidence>
<protein>
    <recommendedName>
        <fullName evidence="4">CABIT domain-containing protein</fullName>
    </recommendedName>
</protein>
<evidence type="ECO:0000256" key="3">
    <source>
        <dbReference type="SAM" id="MobiDB-lite"/>
    </source>
</evidence>
<organism evidence="5 6">
    <name type="scientific">Magallana gigas</name>
    <name type="common">Pacific oyster</name>
    <name type="synonym">Crassostrea gigas</name>
    <dbReference type="NCBI Taxonomy" id="29159"/>
    <lineage>
        <taxon>Eukaryota</taxon>
        <taxon>Metazoa</taxon>
        <taxon>Spiralia</taxon>
        <taxon>Lophotrochozoa</taxon>
        <taxon>Mollusca</taxon>
        <taxon>Bivalvia</taxon>
        <taxon>Autobranchia</taxon>
        <taxon>Pteriomorphia</taxon>
        <taxon>Ostreida</taxon>
        <taxon>Ostreoidea</taxon>
        <taxon>Ostreidae</taxon>
        <taxon>Magallana</taxon>
    </lineage>
</organism>
<feature type="domain" description="CABIT" evidence="4">
    <location>
        <begin position="80"/>
        <end position="324"/>
    </location>
</feature>
<dbReference type="Pfam" id="PF12736">
    <property type="entry name" value="CABIT"/>
    <property type="match status" value="1"/>
</dbReference>
<reference evidence="5" key="1">
    <citation type="submission" date="2022-08" db="UniProtKB">
        <authorList>
            <consortium name="EnsemblMetazoa"/>
        </authorList>
    </citation>
    <scope>IDENTIFICATION</scope>
    <source>
        <strain evidence="5">05x7-T-G4-1.051#20</strain>
    </source>
</reference>
<name>A0A8W8IA98_MAGGI</name>